<dbReference type="Pfam" id="PF16894">
    <property type="entry name" value="DUF5084"/>
    <property type="match status" value="1"/>
</dbReference>
<comment type="caution">
    <text evidence="3">The sequence shown here is derived from an EMBL/GenBank/DDBJ whole genome shotgun (WGS) entry which is preliminary data.</text>
</comment>
<feature type="transmembrane region" description="Helical" evidence="1">
    <location>
        <begin position="94"/>
        <end position="120"/>
    </location>
</feature>
<feature type="domain" description="DUF4064" evidence="2">
    <location>
        <begin position="4"/>
        <end position="105"/>
    </location>
</feature>
<protein>
    <recommendedName>
        <fullName evidence="2">DUF4064 domain-containing protein</fullName>
    </recommendedName>
</protein>
<feature type="transmembrane region" description="Helical" evidence="1">
    <location>
        <begin position="194"/>
        <end position="215"/>
    </location>
</feature>
<organism evidence="3 4">
    <name type="scientific">Staphylococcus lugdunensis</name>
    <dbReference type="NCBI Taxonomy" id="28035"/>
    <lineage>
        <taxon>Bacteria</taxon>
        <taxon>Bacillati</taxon>
        <taxon>Bacillota</taxon>
        <taxon>Bacilli</taxon>
        <taxon>Bacillales</taxon>
        <taxon>Staphylococcaceae</taxon>
        <taxon>Staphylococcus</taxon>
    </lineage>
</organism>
<keyword evidence="1" id="KW-0812">Transmembrane</keyword>
<reference evidence="3 4" key="1">
    <citation type="submission" date="2016-01" db="EMBL/GenBank/DDBJ databases">
        <authorList>
            <person name="Mitreva M."/>
            <person name="Pepin K.H."/>
            <person name="Mihindukulasuriya K.A."/>
            <person name="Fulton R."/>
            <person name="Fronick C."/>
            <person name="O'Laughlin M."/>
            <person name="Miner T."/>
            <person name="Herter B."/>
            <person name="Rosa B.A."/>
            <person name="Cordes M."/>
            <person name="Tomlinson C."/>
            <person name="Wollam A."/>
            <person name="Palsikar V.B."/>
            <person name="Mardis E.R."/>
            <person name="Wilson R.K."/>
        </authorList>
    </citation>
    <scope>NUCLEOTIDE SEQUENCE [LARGE SCALE GENOMIC DNA]</scope>
    <source>
        <strain evidence="3 4">MJR7738</strain>
    </source>
</reference>
<keyword evidence="1" id="KW-0472">Membrane</keyword>
<dbReference type="InterPro" id="IPR025273">
    <property type="entry name" value="DUF4064"/>
</dbReference>
<dbReference type="AlphaFoldDB" id="A0ABD4EH43"/>
<evidence type="ECO:0000256" key="1">
    <source>
        <dbReference type="SAM" id="Phobius"/>
    </source>
</evidence>
<dbReference type="EMBL" id="LRQI01000029">
    <property type="protein sequence ID" value="KXA39207.1"/>
    <property type="molecule type" value="Genomic_DNA"/>
</dbReference>
<feature type="transmembrane region" description="Helical" evidence="1">
    <location>
        <begin position="140"/>
        <end position="173"/>
    </location>
</feature>
<dbReference type="Proteomes" id="UP000070063">
    <property type="component" value="Unassembled WGS sequence"/>
</dbReference>
<proteinExistence type="predicted"/>
<evidence type="ECO:0000313" key="3">
    <source>
        <dbReference type="EMBL" id="KXA39207.1"/>
    </source>
</evidence>
<name>A0ABD4EH43_STALU</name>
<evidence type="ECO:0000313" key="4">
    <source>
        <dbReference type="Proteomes" id="UP000070063"/>
    </source>
</evidence>
<keyword evidence="1" id="KW-1133">Transmembrane helix</keyword>
<evidence type="ECO:0000259" key="2">
    <source>
        <dbReference type="Pfam" id="PF13273"/>
    </source>
</evidence>
<dbReference type="Pfam" id="PF13273">
    <property type="entry name" value="DUF4064"/>
    <property type="match status" value="1"/>
</dbReference>
<dbReference type="InterPro" id="IPR031666">
    <property type="entry name" value="DUF5084"/>
</dbReference>
<feature type="transmembrane region" description="Helical" evidence="1">
    <location>
        <begin position="235"/>
        <end position="256"/>
    </location>
</feature>
<gene>
    <name evidence="3" type="ORF">HMPREF3225_00838</name>
</gene>
<feature type="transmembrane region" description="Helical" evidence="1">
    <location>
        <begin position="58"/>
        <end position="82"/>
    </location>
</feature>
<sequence length="270" mass="30251">MMIKTIKVTSLIGLILEAFLSFLFLLFFVGSVSGISHSEIRTTINEQTTTKSTEMSSLIFNWIFGVLMVASFISFIIGFTALKLMTKKTTMSAVFYIIGGVVSLNLITIVAWMICGILIFKNKAAVKEAVIEKNKIGNSWWIILAVAGIFSLLSIHGFIITIGAFGILALNIVWLTVYKPKSNGQAFESTAKPTIYLSIIGLFIMSVLMNILFYIVLYDDFFDIGWKLYGDNFHFLGKTLFFISILFFALGTIFAFQIQKARLQQQNSKQ</sequence>
<accession>A0ABD4EH43</accession>